<evidence type="ECO:0000259" key="1">
    <source>
        <dbReference type="Pfam" id="PF03313"/>
    </source>
</evidence>
<evidence type="ECO:0000313" key="2">
    <source>
        <dbReference type="EMBL" id="GAA0726446.1"/>
    </source>
</evidence>
<dbReference type="Pfam" id="PF03313">
    <property type="entry name" value="SDH_alpha"/>
    <property type="match status" value="1"/>
</dbReference>
<sequence>MEKGYMDIIEKEIKMTLGCTDPGAVAYALAYAAKELEEEVLEIELKLSKSLYKNALSVGIPYLKKSGIHYAALLGAIIKKPENKLEVLKDVDELTLKILDDWIDKVKIIVDYIEDVQPLYLEASCVGETKTVKVILKDDYDNIYQVYKNGKLTFENNITQDKLDDCVSLDLLDIYNYSINLNKENEESILYYESINKKVIDSGKHLNAIENTPLEDALVRIGRKYVYEACSKRMAGERVPVLSLWGSGNLGLTSMLSVSGMCDFINVDDTVRSRALTLSILTAICIKSKMNRVTIVCGTAIAGAAGSAAATVYLLGGDYNDIIAAINSLITSSFGILCDGAKDSCAMKTSLAVSNGIICGIEALKGNKIEAGRGIIHKDINKTFSYMGYINNNGMNQVDNIILDIIKKV</sequence>
<proteinExistence type="predicted"/>
<dbReference type="InterPro" id="IPR005130">
    <property type="entry name" value="Ser_deHydtase-like_asu"/>
</dbReference>
<evidence type="ECO:0000313" key="3">
    <source>
        <dbReference type="Proteomes" id="UP001500339"/>
    </source>
</evidence>
<reference evidence="2 3" key="1">
    <citation type="journal article" date="2019" name="Int. J. Syst. Evol. Microbiol.">
        <title>The Global Catalogue of Microorganisms (GCM) 10K type strain sequencing project: providing services to taxonomists for standard genome sequencing and annotation.</title>
        <authorList>
            <consortium name="The Broad Institute Genomics Platform"/>
            <consortium name="The Broad Institute Genome Sequencing Center for Infectious Disease"/>
            <person name="Wu L."/>
            <person name="Ma J."/>
        </authorList>
    </citation>
    <scope>NUCLEOTIDE SEQUENCE [LARGE SCALE GENOMIC DNA]</scope>
    <source>
        <strain evidence="2 3">JCM 1405</strain>
    </source>
</reference>
<organism evidence="2 3">
    <name type="scientific">Clostridium malenominatum</name>
    <dbReference type="NCBI Taxonomy" id="1539"/>
    <lineage>
        <taxon>Bacteria</taxon>
        <taxon>Bacillati</taxon>
        <taxon>Bacillota</taxon>
        <taxon>Clostridia</taxon>
        <taxon>Eubacteriales</taxon>
        <taxon>Clostridiaceae</taxon>
        <taxon>Clostridium</taxon>
    </lineage>
</organism>
<name>A0ABN1J2T2_9CLOT</name>
<feature type="domain" description="Serine dehydratase-like alpha subunit" evidence="1">
    <location>
        <begin position="210"/>
        <end position="403"/>
    </location>
</feature>
<accession>A0ABN1J2T2</accession>
<keyword evidence="3" id="KW-1185">Reference proteome</keyword>
<dbReference type="PANTHER" id="PTHR30501:SF2">
    <property type="entry name" value="UPF0597 PROTEIN YHAM"/>
    <property type="match status" value="1"/>
</dbReference>
<comment type="caution">
    <text evidence="2">The sequence shown here is derived from an EMBL/GenBank/DDBJ whole genome shotgun (WGS) entry which is preliminary data.</text>
</comment>
<dbReference type="RefSeq" id="WP_343769836.1">
    <property type="nucleotide sequence ID" value="NZ_BAAACF010000002.1"/>
</dbReference>
<dbReference type="InterPro" id="IPR021144">
    <property type="entry name" value="UPF0597"/>
</dbReference>
<dbReference type="PIRSF" id="PIRSF006054">
    <property type="entry name" value="UCP006054"/>
    <property type="match status" value="1"/>
</dbReference>
<dbReference type="EMBL" id="BAAACF010000002">
    <property type="protein sequence ID" value="GAA0726446.1"/>
    <property type="molecule type" value="Genomic_DNA"/>
</dbReference>
<dbReference type="Proteomes" id="UP001500339">
    <property type="component" value="Unassembled WGS sequence"/>
</dbReference>
<dbReference type="PANTHER" id="PTHR30501">
    <property type="entry name" value="UPF0597 PROTEIN YHAM"/>
    <property type="match status" value="1"/>
</dbReference>
<gene>
    <name evidence="2" type="ORF">GCM10008905_23060</name>
</gene>
<protein>
    <submittedName>
        <fullName evidence="2">L-serine ammonia-lyase, iron-sulfur-dependent, subunit alpha</fullName>
    </submittedName>
</protein>